<evidence type="ECO:0000313" key="1">
    <source>
        <dbReference type="Proteomes" id="UP000036681"/>
    </source>
</evidence>
<keyword evidence="1" id="KW-1185">Reference proteome</keyword>
<organism evidence="1 2">
    <name type="scientific">Ascaris lumbricoides</name>
    <name type="common">Giant roundworm</name>
    <dbReference type="NCBI Taxonomy" id="6252"/>
    <lineage>
        <taxon>Eukaryota</taxon>
        <taxon>Metazoa</taxon>
        <taxon>Ecdysozoa</taxon>
        <taxon>Nematoda</taxon>
        <taxon>Chromadorea</taxon>
        <taxon>Rhabditida</taxon>
        <taxon>Spirurina</taxon>
        <taxon>Ascaridomorpha</taxon>
        <taxon>Ascaridoidea</taxon>
        <taxon>Ascarididae</taxon>
        <taxon>Ascaris</taxon>
    </lineage>
</organism>
<dbReference type="Proteomes" id="UP000036681">
    <property type="component" value="Unplaced"/>
</dbReference>
<dbReference type="AlphaFoldDB" id="A0A0M3HTH0"/>
<accession>A0A0M3HTH0</accession>
<sequence length="66" mass="7932">MGRARMNQRWGRDNRRTIEDPIDGRRVSHTTSYNMAIKRAMMPKTVLREGRRLCRGWRVVRLIHVI</sequence>
<name>A0A0M3HTH0_ASCLU</name>
<evidence type="ECO:0000313" key="2">
    <source>
        <dbReference type="WBParaSite" id="ALUE_0000593601-mRNA-1"/>
    </source>
</evidence>
<protein>
    <submittedName>
        <fullName evidence="2">Transposase</fullName>
    </submittedName>
</protein>
<proteinExistence type="predicted"/>
<dbReference type="WBParaSite" id="ALUE_0000593601-mRNA-1">
    <property type="protein sequence ID" value="ALUE_0000593601-mRNA-1"/>
    <property type="gene ID" value="ALUE_0000593601"/>
</dbReference>
<reference evidence="2" key="1">
    <citation type="submission" date="2017-02" db="UniProtKB">
        <authorList>
            <consortium name="WormBaseParasite"/>
        </authorList>
    </citation>
    <scope>IDENTIFICATION</scope>
</reference>